<dbReference type="Pfam" id="PF14092">
    <property type="entry name" value="DUF4270"/>
    <property type="match status" value="1"/>
</dbReference>
<evidence type="ECO:0000313" key="1">
    <source>
        <dbReference type="EMBL" id="MBC9932587.1"/>
    </source>
</evidence>
<protein>
    <submittedName>
        <fullName evidence="1">DUF4270 family protein</fullName>
    </submittedName>
</protein>
<dbReference type="EMBL" id="JACVFC010000002">
    <property type="protein sequence ID" value="MBC9932587.1"/>
    <property type="molecule type" value="Genomic_DNA"/>
</dbReference>
<proteinExistence type="predicted"/>
<organism evidence="1 2">
    <name type="scientific">Chitinophaga qingshengii</name>
    <dbReference type="NCBI Taxonomy" id="1569794"/>
    <lineage>
        <taxon>Bacteria</taxon>
        <taxon>Pseudomonadati</taxon>
        <taxon>Bacteroidota</taxon>
        <taxon>Chitinophagia</taxon>
        <taxon>Chitinophagales</taxon>
        <taxon>Chitinophagaceae</taxon>
        <taxon>Chitinophaga</taxon>
    </lineage>
</organism>
<sequence>MNYEFFSRKRMRREQRFVSRKGAKQQSSIRYLLLLWLMGAVACQKTGFSYDNVIDNKETDYILTDTLSVAMKTLQYDSVPTSGSGLLLIGNQSDPYLGAVTANSYFQVIQPAAIDIPVNGSGYDSLRLILRPGGYIAGDSLQPQSLQVYRVTQKIQFAQTFYSLYNNSNFATESTPLGSFTGIIRPKTDKTVSVTLSDVLGRQFFTMLRDKSPDITAGPNFLDFFRGLKITPGPGNASLMTYLAQDTALTMRLYYHVNEIVTTAKYVDFKMSAPELQFNQITANRSGTPLEKLVGPVKELPSAATGNMTFVQSLTGVGTRIDLPYLKNMQQLGQFFKIMKVVLTVYPASGTFSNSSQIPANLALCQIDKANNVTDTIGYGSLTIDNQYNENTYYSYDITNYCNTQLTADNIAARGLYLTTPGGAGRNSLDRLVVNDQQSPKKKIKVQVYYLLYK</sequence>
<dbReference type="RefSeq" id="WP_188089697.1">
    <property type="nucleotide sequence ID" value="NZ_JACVFC010000002.1"/>
</dbReference>
<evidence type="ECO:0000313" key="2">
    <source>
        <dbReference type="Proteomes" id="UP000659124"/>
    </source>
</evidence>
<accession>A0ABR7TQ26</accession>
<dbReference type="InterPro" id="IPR025366">
    <property type="entry name" value="DUF4270"/>
</dbReference>
<keyword evidence="2" id="KW-1185">Reference proteome</keyword>
<reference evidence="1 2" key="1">
    <citation type="submission" date="2020-09" db="EMBL/GenBank/DDBJ databases">
        <title>Genome sequences of type strains of Chitinophaga qingshengii and Chitinophaga varians.</title>
        <authorList>
            <person name="Kittiwongwattana C."/>
        </authorList>
    </citation>
    <scope>NUCLEOTIDE SEQUENCE [LARGE SCALE GENOMIC DNA]</scope>
    <source>
        <strain evidence="1 2">JCM 30026</strain>
    </source>
</reference>
<dbReference type="Proteomes" id="UP000659124">
    <property type="component" value="Unassembled WGS sequence"/>
</dbReference>
<comment type="caution">
    <text evidence="1">The sequence shown here is derived from an EMBL/GenBank/DDBJ whole genome shotgun (WGS) entry which is preliminary data.</text>
</comment>
<name>A0ABR7TQ26_9BACT</name>
<gene>
    <name evidence="1" type="ORF">ICL07_19535</name>
</gene>